<feature type="non-terminal residue" evidence="2">
    <location>
        <position position="147"/>
    </location>
</feature>
<dbReference type="PANTHER" id="PTHR31656">
    <property type="entry name" value="ROOT CAP DOMAIN-CONTAINING PROTEIN"/>
    <property type="match status" value="1"/>
</dbReference>
<keyword evidence="1" id="KW-1133">Transmembrane helix</keyword>
<dbReference type="OMA" id="KMIWIFV"/>
<name>A0AA38C762_TAXCH</name>
<reference evidence="2 3" key="1">
    <citation type="journal article" date="2021" name="Nat. Plants">
        <title>The Taxus genome provides insights into paclitaxel biosynthesis.</title>
        <authorList>
            <person name="Xiong X."/>
            <person name="Gou J."/>
            <person name="Liao Q."/>
            <person name="Li Y."/>
            <person name="Zhou Q."/>
            <person name="Bi G."/>
            <person name="Li C."/>
            <person name="Du R."/>
            <person name="Wang X."/>
            <person name="Sun T."/>
            <person name="Guo L."/>
            <person name="Liang H."/>
            <person name="Lu P."/>
            <person name="Wu Y."/>
            <person name="Zhang Z."/>
            <person name="Ro D.K."/>
            <person name="Shang Y."/>
            <person name="Huang S."/>
            <person name="Yan J."/>
        </authorList>
    </citation>
    <scope>NUCLEOTIDE SEQUENCE [LARGE SCALE GENOMIC DNA]</scope>
    <source>
        <strain evidence="2">Ta-2019</strain>
    </source>
</reference>
<keyword evidence="1" id="KW-0472">Membrane</keyword>
<evidence type="ECO:0000256" key="1">
    <source>
        <dbReference type="SAM" id="Phobius"/>
    </source>
</evidence>
<feature type="non-terminal residue" evidence="2">
    <location>
        <position position="1"/>
    </location>
</feature>
<evidence type="ECO:0000313" key="3">
    <source>
        <dbReference type="Proteomes" id="UP000824469"/>
    </source>
</evidence>
<accession>A0AA38C762</accession>
<gene>
    <name evidence="2" type="ORF">KI387_042733</name>
</gene>
<keyword evidence="3" id="KW-1185">Reference proteome</keyword>
<evidence type="ECO:0000313" key="2">
    <source>
        <dbReference type="EMBL" id="KAH9292079.1"/>
    </source>
</evidence>
<keyword evidence="1" id="KW-0812">Transmembrane</keyword>
<sequence length="147" mass="16352">KMEAFISVDPVTHHDNRIHNYQIPLDDAFPHLALEFRFFNFTSKVDGVLEKTYRPGYKTPVKFGVPMPIMGGDEKYHTSSLLVADFSSCIFEPHAPSLDDDSATASSGSEMGKKKMIWIFVMSGGLVSALVLEKILGLFKLDLGLKI</sequence>
<dbReference type="EMBL" id="JAHRHJ020003269">
    <property type="protein sequence ID" value="KAH9292079.1"/>
    <property type="molecule type" value="Genomic_DNA"/>
</dbReference>
<dbReference type="InterPro" id="IPR009646">
    <property type="entry name" value="Root_cap"/>
</dbReference>
<proteinExistence type="predicted"/>
<organism evidence="2 3">
    <name type="scientific">Taxus chinensis</name>
    <name type="common">Chinese yew</name>
    <name type="synonym">Taxus wallichiana var. chinensis</name>
    <dbReference type="NCBI Taxonomy" id="29808"/>
    <lineage>
        <taxon>Eukaryota</taxon>
        <taxon>Viridiplantae</taxon>
        <taxon>Streptophyta</taxon>
        <taxon>Embryophyta</taxon>
        <taxon>Tracheophyta</taxon>
        <taxon>Spermatophyta</taxon>
        <taxon>Pinopsida</taxon>
        <taxon>Pinidae</taxon>
        <taxon>Conifers II</taxon>
        <taxon>Cupressales</taxon>
        <taxon>Taxaceae</taxon>
        <taxon>Taxus</taxon>
    </lineage>
</organism>
<dbReference type="Proteomes" id="UP000824469">
    <property type="component" value="Unassembled WGS sequence"/>
</dbReference>
<dbReference type="Pfam" id="PF06830">
    <property type="entry name" value="Root_cap"/>
    <property type="match status" value="1"/>
</dbReference>
<protein>
    <submittedName>
        <fullName evidence="2">Uncharacterized protein</fullName>
    </submittedName>
</protein>
<comment type="caution">
    <text evidence="2">The sequence shown here is derived from an EMBL/GenBank/DDBJ whole genome shotgun (WGS) entry which is preliminary data.</text>
</comment>
<dbReference type="AlphaFoldDB" id="A0AA38C762"/>
<feature type="transmembrane region" description="Helical" evidence="1">
    <location>
        <begin position="117"/>
        <end position="139"/>
    </location>
</feature>